<dbReference type="InterPro" id="IPR016032">
    <property type="entry name" value="Sig_transdc_resp-reg_C-effctor"/>
</dbReference>
<evidence type="ECO:0000313" key="4">
    <source>
        <dbReference type="EMBL" id="TKI63846.1"/>
    </source>
</evidence>
<evidence type="ECO:0000256" key="1">
    <source>
        <dbReference type="ARBA" id="ARBA00022741"/>
    </source>
</evidence>
<dbReference type="PROSITE" id="PS00622">
    <property type="entry name" value="HTH_LUXR_1"/>
    <property type="match status" value="1"/>
</dbReference>
<dbReference type="OrthoDB" id="5476461at2"/>
<dbReference type="Pfam" id="PF00196">
    <property type="entry name" value="GerE"/>
    <property type="match status" value="1"/>
</dbReference>
<dbReference type="SUPFAM" id="SSF52540">
    <property type="entry name" value="P-loop containing nucleoside triphosphate hydrolases"/>
    <property type="match status" value="1"/>
</dbReference>
<keyword evidence="5" id="KW-1185">Reference proteome</keyword>
<name>A0A4U2YQY1_9ACTN</name>
<dbReference type="SUPFAM" id="SSF48452">
    <property type="entry name" value="TPR-like"/>
    <property type="match status" value="1"/>
</dbReference>
<dbReference type="Gene3D" id="1.10.10.10">
    <property type="entry name" value="Winged helix-like DNA-binding domain superfamily/Winged helix DNA-binding domain"/>
    <property type="match status" value="1"/>
</dbReference>
<dbReference type="Pfam" id="PF13191">
    <property type="entry name" value="AAA_16"/>
    <property type="match status" value="1"/>
</dbReference>
<dbReference type="SMART" id="SM00421">
    <property type="entry name" value="HTH_LUXR"/>
    <property type="match status" value="1"/>
</dbReference>
<dbReference type="PRINTS" id="PR00038">
    <property type="entry name" value="HTHLUXR"/>
</dbReference>
<protein>
    <submittedName>
        <fullName evidence="4">Helix-turn-helix transcriptional regulator</fullName>
    </submittedName>
</protein>
<dbReference type="InterPro" id="IPR011990">
    <property type="entry name" value="TPR-like_helical_dom_sf"/>
</dbReference>
<dbReference type="EMBL" id="SZPY01000001">
    <property type="protein sequence ID" value="TKI63846.1"/>
    <property type="molecule type" value="Genomic_DNA"/>
</dbReference>
<evidence type="ECO:0000256" key="2">
    <source>
        <dbReference type="ARBA" id="ARBA00022840"/>
    </source>
</evidence>
<dbReference type="PANTHER" id="PTHR16305:SF35">
    <property type="entry name" value="TRANSCRIPTIONAL ACTIVATOR DOMAIN"/>
    <property type="match status" value="1"/>
</dbReference>
<proteinExistence type="predicted"/>
<evidence type="ECO:0000313" key="5">
    <source>
        <dbReference type="Proteomes" id="UP000307808"/>
    </source>
</evidence>
<dbReference type="SUPFAM" id="SSF46894">
    <property type="entry name" value="C-terminal effector domain of the bipartite response regulators"/>
    <property type="match status" value="1"/>
</dbReference>
<dbReference type="GO" id="GO:0004016">
    <property type="term" value="F:adenylate cyclase activity"/>
    <property type="evidence" value="ECO:0007669"/>
    <property type="project" value="TreeGrafter"/>
</dbReference>
<reference evidence="4 5" key="1">
    <citation type="submission" date="2019-04" db="EMBL/GenBank/DDBJ databases">
        <authorList>
            <person name="Dong K."/>
        </authorList>
    </citation>
    <scope>NUCLEOTIDE SEQUENCE [LARGE SCALE GENOMIC DNA]</scope>
    <source>
        <strain evidence="5">dk3543</strain>
    </source>
</reference>
<dbReference type="GO" id="GO:0005737">
    <property type="term" value="C:cytoplasm"/>
    <property type="evidence" value="ECO:0007669"/>
    <property type="project" value="TreeGrafter"/>
</dbReference>
<accession>A0A4U2YQY1</accession>
<dbReference type="InterPro" id="IPR027417">
    <property type="entry name" value="P-loop_NTPase"/>
</dbReference>
<evidence type="ECO:0000259" key="3">
    <source>
        <dbReference type="PROSITE" id="PS50043"/>
    </source>
</evidence>
<sequence length="980" mass="105026">MEDVSSSRSAALVGRVAELEDLESRLGLGASAPTPGTRALLLAGDAGVGKTRVLTELRDRAVDRGWHVVVGHCVDLSDAALPYLPFSEVLGRLSASHPDVVEATADDHPLLRRLEPGRRVRYADGDGAESQLERADLFEGVRVLLARAAETAPLLLVVEDAHWADQSTRDLLSYLFSREVGGPHALVVSYRTDDLHRRHPLRRQVAEWSRLRVDRVQLDPLAPADVRDLVRALPSAALSETQVADIVARAEGNAFFVEELVGAAARCDGLPGELADVLMVRLDGLDDDTQQLVRTAAVAGRRVTHGLLATVSGLPAERLDRALREAVERHLLEPGGGDSYSFRHALLAEAVYDDLLPGERIRLHGAYAGSLASGAVVGTAAELARHARLGQDLPTALAASVEAGDEAMRVGGPEEAAQHYEQALELAEHPSLRAADTGVDRVDLTIRTARALTGAGHTERGNALLRDAVDALGVDATDVERGLLLSELAMGVFLADIGDEDLALAEEAVRLLAAGNEVQLTRAMATYARILSAHRREAEAREVATTALAMAQRLDMPRLSTDLVTTIAGLRVHQLGDDVRDAFTDAIAQARTTGAVNAELRALFGLARLHQDRAELDDALAVFDTARACGIKAGTRWAPYAFDALVMAVQVLLAQGRWEEALRRLDAEEAAPSPLIDGVLRMLRLLVAAARGEEGAASEGRALHRFWPEEGVVAIYVAGAELELAEQRSDAAAALEVHDEVVDVLGDIWRELFQARLRLATLTLGVLGTAARQQSAAERAAYADRARRLLDDGRRVVANDRGQGLVLGPESVAWEKRLVAEHLRWRWIAQAEPPGADELRGAWEETVEAFEAYGAVHELARARARLVEVLLAQGDTAAAGPLRDQVAATARELRTPALLAEVGGAPTRAPRATRPASALTAREREILALVAQGRSNGEIAGQLFIATKTVSVHVSNILGKLGATSRTEAAAVARREGLLD</sequence>
<dbReference type="PROSITE" id="PS50043">
    <property type="entry name" value="HTH_LUXR_2"/>
    <property type="match status" value="1"/>
</dbReference>
<dbReference type="InterPro" id="IPR000792">
    <property type="entry name" value="Tscrpt_reg_LuxR_C"/>
</dbReference>
<dbReference type="AlphaFoldDB" id="A0A4U2YQY1"/>
<dbReference type="GO" id="GO:0003677">
    <property type="term" value="F:DNA binding"/>
    <property type="evidence" value="ECO:0007669"/>
    <property type="project" value="InterPro"/>
</dbReference>
<dbReference type="GO" id="GO:0005524">
    <property type="term" value="F:ATP binding"/>
    <property type="evidence" value="ECO:0007669"/>
    <property type="project" value="UniProtKB-KW"/>
</dbReference>
<dbReference type="CDD" id="cd06170">
    <property type="entry name" value="LuxR_C_like"/>
    <property type="match status" value="1"/>
</dbReference>
<dbReference type="GO" id="GO:0006355">
    <property type="term" value="P:regulation of DNA-templated transcription"/>
    <property type="evidence" value="ECO:0007669"/>
    <property type="project" value="InterPro"/>
</dbReference>
<dbReference type="Gene3D" id="1.25.40.10">
    <property type="entry name" value="Tetratricopeptide repeat domain"/>
    <property type="match status" value="1"/>
</dbReference>
<dbReference type="Proteomes" id="UP000307808">
    <property type="component" value="Unassembled WGS sequence"/>
</dbReference>
<dbReference type="PANTHER" id="PTHR16305">
    <property type="entry name" value="TESTICULAR SOLUBLE ADENYLYL CYCLASE"/>
    <property type="match status" value="1"/>
</dbReference>
<organism evidence="4 5">
    <name type="scientific">Nocardioides jishulii</name>
    <dbReference type="NCBI Taxonomy" id="2575440"/>
    <lineage>
        <taxon>Bacteria</taxon>
        <taxon>Bacillati</taxon>
        <taxon>Actinomycetota</taxon>
        <taxon>Actinomycetes</taxon>
        <taxon>Propionibacteriales</taxon>
        <taxon>Nocardioidaceae</taxon>
        <taxon>Nocardioides</taxon>
    </lineage>
</organism>
<comment type="caution">
    <text evidence="4">The sequence shown here is derived from an EMBL/GenBank/DDBJ whole genome shotgun (WGS) entry which is preliminary data.</text>
</comment>
<feature type="domain" description="HTH luxR-type" evidence="3">
    <location>
        <begin position="912"/>
        <end position="977"/>
    </location>
</feature>
<dbReference type="InterPro" id="IPR036388">
    <property type="entry name" value="WH-like_DNA-bd_sf"/>
</dbReference>
<gene>
    <name evidence="4" type="ORF">FC770_01290</name>
</gene>
<keyword evidence="1" id="KW-0547">Nucleotide-binding</keyword>
<keyword evidence="2" id="KW-0067">ATP-binding</keyword>
<dbReference type="InterPro" id="IPR041664">
    <property type="entry name" value="AAA_16"/>
</dbReference>